<comment type="similarity">
    <text evidence="7 8">Belongs to the class I-like SAM-binding methyltransferase superfamily. C5-methyltransferase family.</text>
</comment>
<sequence>MSLPHFCVQQDVTKYEHLNKLYKISLDPAGKDETEVIGTSSEAFRFVDLFAGLGGFHVALDELGGRGVFAAEWEPKLNALYKVNFGIDAWGDLNALSNDEIIARSVPDHHVLTAGFPCQPFSKAGDQLGFKDSNQGNLFFKVHEILSVKRPQYFILENVPNILKHDGGRTKATIIRMLEELGYSVDVEHFSPHEFGIPQVRDRAYFVGSLEGLDHFEWPTKHKGQTEIRSVLRHDVPSTRAIPEQTLRAIDMWGDFLRHSPAELKLPSFPIWAMEFGATYPYEEETPSGVWARRPLLGMREMGFKGNFGQSLECSVDEQIKRIPSHANRAGDFDFPQWKRTFIRQNREFYQANRSWIDPWLAKWRPQDFSSSFQKMEWNAQGEGRDIDNFVLQVRASGLRVKRPTTSPSLIAFTQTQVPILGANLTGKRRYMTPAECAELQCLGGIQLPASDLDAYKALGNAVNARVVKAIAERLLYGLIRPTSSITPDLEPLGATA</sequence>
<evidence type="ECO:0000256" key="5">
    <source>
        <dbReference type="ARBA" id="ARBA00022747"/>
    </source>
</evidence>
<reference evidence="9 10" key="1">
    <citation type="submission" date="2018-08" db="EMBL/GenBank/DDBJ databases">
        <title>Comamonas testosteroni strain SWCO2.</title>
        <authorList>
            <person name="Jiang N."/>
            <person name="Zhang X.Z."/>
        </authorList>
    </citation>
    <scope>NUCLEOTIDE SEQUENCE [LARGE SCALE GENOMIC DNA]</scope>
    <source>
        <strain evidence="9 10">SWCO2</strain>
    </source>
</reference>
<evidence type="ECO:0000256" key="8">
    <source>
        <dbReference type="RuleBase" id="RU000416"/>
    </source>
</evidence>
<dbReference type="AlphaFoldDB" id="A0A373F9T8"/>
<accession>A0A373F9T8</accession>
<dbReference type="GO" id="GO:0009307">
    <property type="term" value="P:DNA restriction-modification system"/>
    <property type="evidence" value="ECO:0007669"/>
    <property type="project" value="UniProtKB-KW"/>
</dbReference>
<dbReference type="Pfam" id="PF00145">
    <property type="entry name" value="DNA_methylase"/>
    <property type="match status" value="2"/>
</dbReference>
<gene>
    <name evidence="9" type="primary">dcm</name>
    <name evidence="9" type="ORF">DZC30_20520</name>
</gene>
<feature type="active site" evidence="7">
    <location>
        <position position="118"/>
    </location>
</feature>
<evidence type="ECO:0000256" key="1">
    <source>
        <dbReference type="ARBA" id="ARBA00011975"/>
    </source>
</evidence>
<comment type="caution">
    <text evidence="9">The sequence shown here is derived from an EMBL/GenBank/DDBJ whole genome shotgun (WGS) entry which is preliminary data.</text>
</comment>
<dbReference type="EMBL" id="QURR01000038">
    <property type="protein sequence ID" value="RGE40272.1"/>
    <property type="molecule type" value="Genomic_DNA"/>
</dbReference>
<dbReference type="Proteomes" id="UP000261948">
    <property type="component" value="Unassembled WGS sequence"/>
</dbReference>
<dbReference type="PANTHER" id="PTHR46098:SF1">
    <property type="entry name" value="TRNA (CYTOSINE(38)-C(5))-METHYLTRANSFERASE"/>
    <property type="match status" value="1"/>
</dbReference>
<dbReference type="Gene3D" id="3.90.120.10">
    <property type="entry name" value="DNA Methylase, subunit A, domain 2"/>
    <property type="match status" value="1"/>
</dbReference>
<dbReference type="OrthoDB" id="9813719at2"/>
<keyword evidence="3 7" id="KW-0808">Transferase</keyword>
<protein>
    <recommendedName>
        <fullName evidence="1">DNA (cytosine-5-)-methyltransferase</fullName>
        <ecNumber evidence="1">2.1.1.37</ecNumber>
    </recommendedName>
</protein>
<dbReference type="GO" id="GO:0032259">
    <property type="term" value="P:methylation"/>
    <property type="evidence" value="ECO:0007669"/>
    <property type="project" value="UniProtKB-KW"/>
</dbReference>
<dbReference type="SUPFAM" id="SSF53335">
    <property type="entry name" value="S-adenosyl-L-methionine-dependent methyltransferases"/>
    <property type="match status" value="1"/>
</dbReference>
<dbReference type="PANTHER" id="PTHR46098">
    <property type="entry name" value="TRNA (CYTOSINE(38)-C(5))-METHYLTRANSFERASE"/>
    <property type="match status" value="1"/>
</dbReference>
<dbReference type="EC" id="2.1.1.37" evidence="1"/>
<dbReference type="InterPro" id="IPR001525">
    <property type="entry name" value="C5_MeTfrase"/>
</dbReference>
<dbReference type="NCBIfam" id="TIGR00675">
    <property type="entry name" value="dcm"/>
    <property type="match status" value="1"/>
</dbReference>
<evidence type="ECO:0000256" key="6">
    <source>
        <dbReference type="ARBA" id="ARBA00047422"/>
    </source>
</evidence>
<evidence type="ECO:0000256" key="7">
    <source>
        <dbReference type="PROSITE-ProRule" id="PRU01016"/>
    </source>
</evidence>
<evidence type="ECO:0000256" key="4">
    <source>
        <dbReference type="ARBA" id="ARBA00022691"/>
    </source>
</evidence>
<proteinExistence type="inferred from homology"/>
<dbReference type="InterPro" id="IPR029063">
    <property type="entry name" value="SAM-dependent_MTases_sf"/>
</dbReference>
<dbReference type="PROSITE" id="PS51679">
    <property type="entry name" value="SAM_MT_C5"/>
    <property type="match status" value="1"/>
</dbReference>
<keyword evidence="4 7" id="KW-0949">S-adenosyl-L-methionine</keyword>
<evidence type="ECO:0000256" key="2">
    <source>
        <dbReference type="ARBA" id="ARBA00022603"/>
    </source>
</evidence>
<evidence type="ECO:0000313" key="10">
    <source>
        <dbReference type="Proteomes" id="UP000261948"/>
    </source>
</evidence>
<comment type="catalytic activity">
    <reaction evidence="6">
        <text>a 2'-deoxycytidine in DNA + S-adenosyl-L-methionine = a 5-methyl-2'-deoxycytidine in DNA + S-adenosyl-L-homocysteine + H(+)</text>
        <dbReference type="Rhea" id="RHEA:13681"/>
        <dbReference type="Rhea" id="RHEA-COMP:11369"/>
        <dbReference type="Rhea" id="RHEA-COMP:11370"/>
        <dbReference type="ChEBI" id="CHEBI:15378"/>
        <dbReference type="ChEBI" id="CHEBI:57856"/>
        <dbReference type="ChEBI" id="CHEBI:59789"/>
        <dbReference type="ChEBI" id="CHEBI:85452"/>
        <dbReference type="ChEBI" id="CHEBI:85454"/>
        <dbReference type="EC" id="2.1.1.37"/>
    </reaction>
</comment>
<keyword evidence="2 7" id="KW-0489">Methyltransferase</keyword>
<name>A0A373F9T8_COMTE</name>
<dbReference type="GO" id="GO:0003886">
    <property type="term" value="F:DNA (cytosine-5-)-methyltransferase activity"/>
    <property type="evidence" value="ECO:0007669"/>
    <property type="project" value="UniProtKB-EC"/>
</dbReference>
<keyword evidence="5" id="KW-0680">Restriction system</keyword>
<organism evidence="9 10">
    <name type="scientific">Comamonas testosteroni</name>
    <name type="common">Pseudomonas testosteroni</name>
    <dbReference type="NCBI Taxonomy" id="285"/>
    <lineage>
        <taxon>Bacteria</taxon>
        <taxon>Pseudomonadati</taxon>
        <taxon>Pseudomonadota</taxon>
        <taxon>Betaproteobacteria</taxon>
        <taxon>Burkholderiales</taxon>
        <taxon>Comamonadaceae</taxon>
        <taxon>Comamonas</taxon>
    </lineage>
</organism>
<dbReference type="PRINTS" id="PR00105">
    <property type="entry name" value="C5METTRFRASE"/>
</dbReference>
<evidence type="ECO:0000313" key="9">
    <source>
        <dbReference type="EMBL" id="RGE40272.1"/>
    </source>
</evidence>
<keyword evidence="10" id="KW-1185">Reference proteome</keyword>
<evidence type="ECO:0000256" key="3">
    <source>
        <dbReference type="ARBA" id="ARBA00022679"/>
    </source>
</evidence>
<dbReference type="Gene3D" id="3.40.50.150">
    <property type="entry name" value="Vaccinia Virus protein VP39"/>
    <property type="match status" value="1"/>
</dbReference>
<dbReference type="InterPro" id="IPR050750">
    <property type="entry name" value="C5-MTase"/>
</dbReference>